<sequence length="465" mass="52973">MTTTERSTGLVDVRNGTASREIFVDDAIYRDEQEKVFSRSWLLVGHESQIPNPDDYYVSRMGEEQVILTRDKQGNIHVLLNTCTHRGMKLCRYDEGNTTLFTCPYHAWSFSTDGNLVSTPGELFGVPGYRARYHEALDKTKWGLVRVPRIVNYRGTIWGNWDPDAPDLEDYLGGMKMWLDFALDHRDGRDAGGVVLAGVQKWRVGCNWKFAPTNFIGDVAHVVSHRSVDMVNIGPSGAGRRDDKRDGASVFGWPDLGHGGTGWAGALEEDYTQPPSFGRFPEVAEYFESARAARRERLKGRFHFQGKGTIFPNMSFHEEQPRTIIVAHPNGPCETEFWRYYLVDEDAPDNVKDVLRRYFMSYSGPAGLTEQDDLENWSAATEASRGRVARDHPYNYQMGLGYSEPYEPVPGCVWARQLFSEQNQLIWLKRWSEFMQGRSWDQLMHRVETPGDVPFPMLEAEATSA</sequence>
<keyword evidence="11" id="KW-1185">Reference proteome</keyword>
<dbReference type="PANTHER" id="PTHR43756">
    <property type="entry name" value="CHOLINE MONOOXYGENASE, CHLOROPLASTIC"/>
    <property type="match status" value="1"/>
</dbReference>
<keyword evidence="4" id="KW-0223">Dioxygenase</keyword>
<dbReference type="PANTHER" id="PTHR43756:SF1">
    <property type="entry name" value="3-PHENYLPROPIONATE_CINNAMIC ACID DIOXYGENASE SUBUNIT ALPHA"/>
    <property type="match status" value="1"/>
</dbReference>
<keyword evidence="2" id="KW-0001">2Fe-2S</keyword>
<evidence type="ECO:0000259" key="9">
    <source>
        <dbReference type="PROSITE" id="PS51296"/>
    </source>
</evidence>
<dbReference type="PROSITE" id="PS00570">
    <property type="entry name" value="RING_HYDROXYL_ALPHA"/>
    <property type="match status" value="1"/>
</dbReference>
<evidence type="ECO:0000256" key="6">
    <source>
        <dbReference type="ARBA" id="ARBA00023004"/>
    </source>
</evidence>
<dbReference type="InterPro" id="IPR036922">
    <property type="entry name" value="Rieske_2Fe-2S_sf"/>
</dbReference>
<organism evidence="10 11">
    <name type="scientific">Jatrophihabitans cynanchi</name>
    <dbReference type="NCBI Taxonomy" id="2944128"/>
    <lineage>
        <taxon>Bacteria</taxon>
        <taxon>Bacillati</taxon>
        <taxon>Actinomycetota</taxon>
        <taxon>Actinomycetes</taxon>
        <taxon>Jatrophihabitantales</taxon>
        <taxon>Jatrophihabitantaceae</taxon>
        <taxon>Jatrophihabitans</taxon>
    </lineage>
</organism>
<dbReference type="Pfam" id="PF00355">
    <property type="entry name" value="Rieske"/>
    <property type="match status" value="1"/>
</dbReference>
<proteinExistence type="inferred from homology"/>
<accession>A0ABY7K2R6</accession>
<evidence type="ECO:0000256" key="3">
    <source>
        <dbReference type="ARBA" id="ARBA00022723"/>
    </source>
</evidence>
<evidence type="ECO:0000256" key="4">
    <source>
        <dbReference type="ARBA" id="ARBA00022964"/>
    </source>
</evidence>
<dbReference type="Gene3D" id="2.102.10.10">
    <property type="entry name" value="Rieske [2Fe-2S] iron-sulphur domain"/>
    <property type="match status" value="1"/>
</dbReference>
<evidence type="ECO:0000313" key="10">
    <source>
        <dbReference type="EMBL" id="WAX58999.1"/>
    </source>
</evidence>
<dbReference type="RefSeq" id="WP_269445539.1">
    <property type="nucleotide sequence ID" value="NZ_CP097463.1"/>
</dbReference>
<keyword evidence="3" id="KW-0479">Metal-binding</keyword>
<keyword evidence="6" id="KW-0408">Iron</keyword>
<dbReference type="InterPro" id="IPR015881">
    <property type="entry name" value="ARHD_Rieske_2Fe_2S"/>
</dbReference>
<dbReference type="PROSITE" id="PS51296">
    <property type="entry name" value="RIESKE"/>
    <property type="match status" value="1"/>
</dbReference>
<keyword evidence="5" id="KW-0560">Oxidoreductase</keyword>
<protein>
    <submittedName>
        <fullName evidence="10">Rieske 2Fe-2S domain-containing protein</fullName>
    </submittedName>
</protein>
<comment type="similarity">
    <text evidence="1">Belongs to the bacterial ring-hydroxylating dioxygenase alpha subunit family.</text>
</comment>
<gene>
    <name evidence="10" type="ORF">M6B22_09630</name>
</gene>
<reference evidence="10" key="1">
    <citation type="submission" date="2022-05" db="EMBL/GenBank/DDBJ databases">
        <title>Jatrophihabitans sp. SB3-54 whole genome sequence.</title>
        <authorList>
            <person name="Suh M.K."/>
            <person name="Eom M.K."/>
            <person name="Kim J.S."/>
            <person name="Kim H.S."/>
            <person name="Do H.E."/>
            <person name="Shin Y.K."/>
            <person name="Lee J.-S."/>
        </authorList>
    </citation>
    <scope>NUCLEOTIDE SEQUENCE</scope>
    <source>
        <strain evidence="10">SB3-54</strain>
    </source>
</reference>
<evidence type="ECO:0000313" key="11">
    <source>
        <dbReference type="Proteomes" id="UP001164693"/>
    </source>
</evidence>
<keyword evidence="8" id="KW-0520">NAD</keyword>
<dbReference type="Pfam" id="PF00848">
    <property type="entry name" value="Ring_hydroxyl_A"/>
    <property type="match status" value="1"/>
</dbReference>
<evidence type="ECO:0000256" key="7">
    <source>
        <dbReference type="ARBA" id="ARBA00023014"/>
    </source>
</evidence>
<evidence type="ECO:0000256" key="1">
    <source>
        <dbReference type="ARBA" id="ARBA00008751"/>
    </source>
</evidence>
<dbReference type="PRINTS" id="PR00090">
    <property type="entry name" value="RNGDIOXGNASE"/>
</dbReference>
<dbReference type="EMBL" id="CP097463">
    <property type="protein sequence ID" value="WAX58999.1"/>
    <property type="molecule type" value="Genomic_DNA"/>
</dbReference>
<dbReference type="SUPFAM" id="SSF50022">
    <property type="entry name" value="ISP domain"/>
    <property type="match status" value="1"/>
</dbReference>
<keyword evidence="7" id="KW-0411">Iron-sulfur</keyword>
<dbReference type="InterPro" id="IPR001663">
    <property type="entry name" value="Rng_hydr_dOase-A"/>
</dbReference>
<evidence type="ECO:0000256" key="2">
    <source>
        <dbReference type="ARBA" id="ARBA00022714"/>
    </source>
</evidence>
<evidence type="ECO:0000256" key="5">
    <source>
        <dbReference type="ARBA" id="ARBA00023002"/>
    </source>
</evidence>
<dbReference type="Gene3D" id="3.90.380.10">
    <property type="entry name" value="Naphthalene 1,2-dioxygenase Alpha Subunit, Chain A, domain 1"/>
    <property type="match status" value="1"/>
</dbReference>
<dbReference type="InterPro" id="IPR017941">
    <property type="entry name" value="Rieske_2Fe-2S"/>
</dbReference>
<name>A0ABY7K2R6_9ACTN</name>
<evidence type="ECO:0000256" key="8">
    <source>
        <dbReference type="ARBA" id="ARBA00023027"/>
    </source>
</evidence>
<dbReference type="Proteomes" id="UP001164693">
    <property type="component" value="Chromosome"/>
</dbReference>
<feature type="domain" description="Rieske" evidence="9">
    <location>
        <begin position="41"/>
        <end position="140"/>
    </location>
</feature>
<dbReference type="InterPro" id="IPR015879">
    <property type="entry name" value="Ring_hydroxy_dOase_asu_C_dom"/>
</dbReference>
<dbReference type="SUPFAM" id="SSF55961">
    <property type="entry name" value="Bet v1-like"/>
    <property type="match status" value="1"/>
</dbReference>